<sequence length="137" mass="15237">MTQKDDTAERNVVRVEGDIVFVRRVGETQLRDVQRMCKAMEDTLAAHGRGFWLFDLKDAGGFGAEARKWAGEWEKQHAVTALAAFGGNLEIRSLTRLIATAVKASSSLRSEFVAEFFNTEAEARAWIDALRARPPAP</sequence>
<organism evidence="1 2">
    <name type="scientific">Sorangium cellulosum</name>
    <name type="common">Polyangium cellulosum</name>
    <dbReference type="NCBI Taxonomy" id="56"/>
    <lineage>
        <taxon>Bacteria</taxon>
        <taxon>Pseudomonadati</taxon>
        <taxon>Myxococcota</taxon>
        <taxon>Polyangia</taxon>
        <taxon>Polyangiales</taxon>
        <taxon>Polyangiaceae</taxon>
        <taxon>Sorangium</taxon>
    </lineage>
</organism>
<dbReference type="InterPro" id="IPR036513">
    <property type="entry name" value="STAS_dom_sf"/>
</dbReference>
<dbReference type="RefSeq" id="WP_104979419.1">
    <property type="nucleotide sequence ID" value="NZ_CP012673.1"/>
</dbReference>
<dbReference type="InterPro" id="IPR038396">
    <property type="entry name" value="SpoIIAA-like_sf"/>
</dbReference>
<dbReference type="Pfam" id="PF11964">
    <property type="entry name" value="SpoIIAA-like"/>
    <property type="match status" value="1"/>
</dbReference>
<dbReference type="SUPFAM" id="SSF52091">
    <property type="entry name" value="SpoIIaa-like"/>
    <property type="match status" value="1"/>
</dbReference>
<evidence type="ECO:0008006" key="3">
    <source>
        <dbReference type="Google" id="ProtNLM"/>
    </source>
</evidence>
<dbReference type="Proteomes" id="UP000238348">
    <property type="component" value="Chromosome"/>
</dbReference>
<evidence type="ECO:0000313" key="2">
    <source>
        <dbReference type="Proteomes" id="UP000238348"/>
    </source>
</evidence>
<protein>
    <recommendedName>
        <fullName evidence="3">STAS/SEC14 domain-containing protein</fullName>
    </recommendedName>
</protein>
<gene>
    <name evidence="1" type="ORF">SOCE26_027220</name>
</gene>
<evidence type="ECO:0000313" key="1">
    <source>
        <dbReference type="EMBL" id="AUX41312.1"/>
    </source>
</evidence>
<dbReference type="EMBL" id="CP012673">
    <property type="protein sequence ID" value="AUX41312.1"/>
    <property type="molecule type" value="Genomic_DNA"/>
</dbReference>
<dbReference type="OrthoDB" id="5509153at2"/>
<proteinExistence type="predicted"/>
<dbReference type="Gene3D" id="3.40.50.10600">
    <property type="entry name" value="SpoIIaa-like domains"/>
    <property type="match status" value="1"/>
</dbReference>
<accession>A0A2L0EPX4</accession>
<name>A0A2L0EPX4_SORCE</name>
<reference evidence="1 2" key="1">
    <citation type="submission" date="2015-09" db="EMBL/GenBank/DDBJ databases">
        <title>Sorangium comparison.</title>
        <authorList>
            <person name="Zaburannyi N."/>
            <person name="Bunk B."/>
            <person name="Overmann J."/>
            <person name="Mueller R."/>
        </authorList>
    </citation>
    <scope>NUCLEOTIDE SEQUENCE [LARGE SCALE GENOMIC DNA]</scope>
    <source>
        <strain evidence="1 2">So ce26</strain>
    </source>
</reference>
<dbReference type="InterPro" id="IPR021866">
    <property type="entry name" value="SpoIIAA-like"/>
</dbReference>
<dbReference type="AlphaFoldDB" id="A0A2L0EPX4"/>